<evidence type="ECO:0000256" key="1">
    <source>
        <dbReference type="SAM" id="Phobius"/>
    </source>
</evidence>
<evidence type="ECO:0000313" key="3">
    <source>
        <dbReference type="EMBL" id="KUF09249.1"/>
    </source>
</evidence>
<dbReference type="Proteomes" id="UP000054396">
    <property type="component" value="Unassembled WGS sequence"/>
</dbReference>
<accession>A0A0W7WF43</accession>
<keyword evidence="1" id="KW-0472">Membrane</keyword>
<feature type="transmembrane region" description="Helical" evidence="1">
    <location>
        <begin position="21"/>
        <end position="39"/>
    </location>
</feature>
<proteinExistence type="predicted"/>
<sequence length="177" mass="19597">MTRRQTAFLRRFARSEDGSMVVPFALWMPLFLVLILSSVELGVVTVRSTILERALDGAVREVRLSPSTITDHGSLKQAICDRTTILPGCMDALHLEMVRLDMRNWSAPEQSADCVDTAQPVTPNRNFQNGEANQMMFLRACYKYRPITPAGTVSSSLPKDAEGYTALVVSSAFVTEP</sequence>
<feature type="domain" description="TadE-like" evidence="2">
    <location>
        <begin position="18"/>
        <end position="60"/>
    </location>
</feature>
<dbReference type="STRING" id="1685382.AVJ23_18520"/>
<evidence type="ECO:0000259" key="2">
    <source>
        <dbReference type="Pfam" id="PF07811"/>
    </source>
</evidence>
<keyword evidence="1" id="KW-0812">Transmembrane</keyword>
<protein>
    <recommendedName>
        <fullName evidence="2">TadE-like domain-containing protein</fullName>
    </recommendedName>
</protein>
<dbReference type="EMBL" id="LPXO01000015">
    <property type="protein sequence ID" value="KUF09249.1"/>
    <property type="molecule type" value="Genomic_DNA"/>
</dbReference>
<dbReference type="Pfam" id="PF07811">
    <property type="entry name" value="TadE"/>
    <property type="match status" value="1"/>
</dbReference>
<reference evidence="3 4" key="1">
    <citation type="submission" date="2015-12" db="EMBL/GenBank/DDBJ databases">
        <authorList>
            <person name="Shamseldin A."/>
            <person name="Moawad H."/>
            <person name="Abd El-Rahim W.M."/>
            <person name="Sadowsky M.J."/>
        </authorList>
    </citation>
    <scope>NUCLEOTIDE SEQUENCE [LARGE SCALE GENOMIC DNA]</scope>
    <source>
        <strain evidence="3 4">SJ5A-1</strain>
    </source>
</reference>
<gene>
    <name evidence="3" type="ORF">AVJ23_18520</name>
</gene>
<dbReference type="InterPro" id="IPR012495">
    <property type="entry name" value="TadE-like_dom"/>
</dbReference>
<comment type="caution">
    <text evidence="3">The sequence shown here is derived from an EMBL/GenBank/DDBJ whole genome shotgun (WGS) entry which is preliminary data.</text>
</comment>
<dbReference type="AlphaFoldDB" id="A0A0W7WF43"/>
<organism evidence="3 4">
    <name type="scientific">Pseudoponticoccus marisrubri</name>
    <dbReference type="NCBI Taxonomy" id="1685382"/>
    <lineage>
        <taxon>Bacteria</taxon>
        <taxon>Pseudomonadati</taxon>
        <taxon>Pseudomonadota</taxon>
        <taxon>Alphaproteobacteria</taxon>
        <taxon>Rhodobacterales</taxon>
        <taxon>Roseobacteraceae</taxon>
        <taxon>Pseudoponticoccus</taxon>
    </lineage>
</organism>
<dbReference type="RefSeq" id="WP_058863715.1">
    <property type="nucleotide sequence ID" value="NZ_LPXO01000015.1"/>
</dbReference>
<evidence type="ECO:0000313" key="4">
    <source>
        <dbReference type="Proteomes" id="UP000054396"/>
    </source>
</evidence>
<keyword evidence="1" id="KW-1133">Transmembrane helix</keyword>
<dbReference type="OrthoDB" id="7907064at2"/>
<keyword evidence="4" id="KW-1185">Reference proteome</keyword>
<name>A0A0W7WF43_9RHOB</name>